<accession>A0A418NNX9</accession>
<dbReference type="Proteomes" id="UP000286576">
    <property type="component" value="Unassembled WGS sequence"/>
</dbReference>
<evidence type="ECO:0000313" key="3">
    <source>
        <dbReference type="Proteomes" id="UP000286576"/>
    </source>
</evidence>
<dbReference type="InterPro" id="IPR039523">
    <property type="entry name" value="RimK-rel_E_lig_ATP-grasp"/>
</dbReference>
<organism evidence="2 3">
    <name type="scientific">Aurantiacibacter zhengii</name>
    <dbReference type="NCBI Taxonomy" id="2307003"/>
    <lineage>
        <taxon>Bacteria</taxon>
        <taxon>Pseudomonadati</taxon>
        <taxon>Pseudomonadota</taxon>
        <taxon>Alphaproteobacteria</taxon>
        <taxon>Sphingomonadales</taxon>
        <taxon>Erythrobacteraceae</taxon>
        <taxon>Aurantiacibacter</taxon>
    </lineage>
</organism>
<sequence length="346" mass="37015">MPPSQDRPMFNPMTLLTRRPRHLPSERMAALPHCSAGGIASNESSNPPSLDSSIPVVDEIVVDEILGINLRNAIIAKYNPRHAIERARDKVAAKVALVEHGVKTSGTIAVVSGYGQLSSFDPEKILPDAWAIKPARGSQGDGILLAVRKEGRNWLKGSGKPITPDDVQNHVRRIVDGQFSGDAASDDAALIEPLIIADPAFAFLVDDGLPDVRVICRGTIPLMAMARFPTNQSDGKANLHQGGIGAGVNLETGVIFRAKQGKKVITHHPDTGQKLIGFKVPHWKEVLDIAAHSGPAVGLGYCGVDIVHDVYEGPMVIEVNAHPGIEIQNTTLQGLRGRLIMAGEDC</sequence>
<dbReference type="Pfam" id="PF14397">
    <property type="entry name" value="ATPgrasp_ST"/>
    <property type="match status" value="1"/>
</dbReference>
<protein>
    <submittedName>
        <fullName evidence="2">Alpha-L-glutamate ligase-like protein</fullName>
    </submittedName>
</protein>
<dbReference type="AlphaFoldDB" id="A0A418NNX9"/>
<dbReference type="GO" id="GO:0018169">
    <property type="term" value="F:ribosomal S6-glutamic acid ligase activity"/>
    <property type="evidence" value="ECO:0007669"/>
    <property type="project" value="TreeGrafter"/>
</dbReference>
<keyword evidence="2" id="KW-0436">Ligase</keyword>
<reference evidence="2 3" key="1">
    <citation type="submission" date="2018-08" db="EMBL/GenBank/DDBJ databases">
        <title>Erythrobacter zhengii sp.nov., a bacterium isolated from deep-sea sediment.</title>
        <authorList>
            <person name="Fang C."/>
            <person name="Wu Y.-H."/>
            <person name="Sun C."/>
            <person name="Wang H."/>
            <person name="Cheng H."/>
            <person name="Meng F.-X."/>
            <person name="Wang C.-S."/>
            <person name="Xu X.-W."/>
        </authorList>
    </citation>
    <scope>NUCLEOTIDE SEQUENCE [LARGE SCALE GENOMIC DNA]</scope>
    <source>
        <strain evidence="2 3">V18</strain>
    </source>
</reference>
<feature type="domain" description="Alpha-L-glutamate ligase-related protein ATP-grasp" evidence="1">
    <location>
        <begin position="72"/>
        <end position="339"/>
    </location>
</feature>
<evidence type="ECO:0000259" key="1">
    <source>
        <dbReference type="Pfam" id="PF14397"/>
    </source>
</evidence>
<dbReference type="GO" id="GO:0009432">
    <property type="term" value="P:SOS response"/>
    <property type="evidence" value="ECO:0007669"/>
    <property type="project" value="TreeGrafter"/>
</dbReference>
<dbReference type="EMBL" id="QXFL01000008">
    <property type="protein sequence ID" value="RIV83868.1"/>
    <property type="molecule type" value="Genomic_DNA"/>
</dbReference>
<dbReference type="PANTHER" id="PTHR21621:SF0">
    <property type="entry name" value="BETA-CITRYLGLUTAMATE SYNTHASE B-RELATED"/>
    <property type="match status" value="1"/>
</dbReference>
<dbReference type="GO" id="GO:0005737">
    <property type="term" value="C:cytoplasm"/>
    <property type="evidence" value="ECO:0007669"/>
    <property type="project" value="TreeGrafter"/>
</dbReference>
<keyword evidence="3" id="KW-1185">Reference proteome</keyword>
<dbReference type="Gene3D" id="3.30.470.20">
    <property type="entry name" value="ATP-grasp fold, B domain"/>
    <property type="match status" value="1"/>
</dbReference>
<gene>
    <name evidence="2" type="ORF">D2V07_15395</name>
</gene>
<evidence type="ECO:0000313" key="2">
    <source>
        <dbReference type="EMBL" id="RIV83868.1"/>
    </source>
</evidence>
<proteinExistence type="predicted"/>
<comment type="caution">
    <text evidence="2">The sequence shown here is derived from an EMBL/GenBank/DDBJ whole genome shotgun (WGS) entry which is preliminary data.</text>
</comment>
<name>A0A418NNX9_9SPHN</name>
<dbReference type="SUPFAM" id="SSF56059">
    <property type="entry name" value="Glutathione synthetase ATP-binding domain-like"/>
    <property type="match status" value="1"/>
</dbReference>
<dbReference type="PANTHER" id="PTHR21621">
    <property type="entry name" value="RIBOSOMAL PROTEIN S6 MODIFICATION PROTEIN"/>
    <property type="match status" value="1"/>
</dbReference>